<reference evidence="4" key="1">
    <citation type="submission" date="2021-02" db="EMBL/GenBank/DDBJ databases">
        <authorList>
            <person name="Bekaert M."/>
        </authorList>
    </citation>
    <scope>NUCLEOTIDE SEQUENCE</scope>
    <source>
        <strain evidence="4">IoA-00</strain>
    </source>
</reference>
<feature type="compositionally biased region" description="Polar residues" evidence="3">
    <location>
        <begin position="180"/>
        <end position="192"/>
    </location>
</feature>
<dbReference type="CDD" id="cd17745">
    <property type="entry name" value="BRCT_p53bp1_rpt1"/>
    <property type="match status" value="1"/>
</dbReference>
<dbReference type="Pfam" id="PF03184">
    <property type="entry name" value="DDE_1"/>
    <property type="match status" value="2"/>
</dbReference>
<feature type="region of interest" description="Disordered" evidence="3">
    <location>
        <begin position="1"/>
        <end position="22"/>
    </location>
</feature>
<dbReference type="PANTHER" id="PTHR19303:SF73">
    <property type="entry name" value="PROTEIN PDC2"/>
    <property type="match status" value="1"/>
</dbReference>
<evidence type="ECO:0000256" key="2">
    <source>
        <dbReference type="ARBA" id="ARBA00023125"/>
    </source>
</evidence>
<dbReference type="Pfam" id="PF03221">
    <property type="entry name" value="HTH_Tnp_Tc5"/>
    <property type="match status" value="1"/>
</dbReference>
<dbReference type="GO" id="GO:0005634">
    <property type="term" value="C:nucleus"/>
    <property type="evidence" value="ECO:0007669"/>
    <property type="project" value="UniProtKB-SubCell"/>
</dbReference>
<evidence type="ECO:0000256" key="1">
    <source>
        <dbReference type="ARBA" id="ARBA00004123"/>
    </source>
</evidence>
<proteinExistence type="predicted"/>
<feature type="region of interest" description="Disordered" evidence="3">
    <location>
        <begin position="514"/>
        <end position="535"/>
    </location>
</feature>
<evidence type="ECO:0000313" key="4">
    <source>
        <dbReference type="EMBL" id="CAF2888862.1"/>
    </source>
</evidence>
<feature type="region of interest" description="Disordered" evidence="3">
    <location>
        <begin position="133"/>
        <end position="193"/>
    </location>
</feature>
<feature type="compositionally biased region" description="Polar residues" evidence="3">
    <location>
        <begin position="158"/>
        <end position="172"/>
    </location>
</feature>
<protein>
    <submittedName>
        <fullName evidence="4">(salmon louse) hypothetical protein</fullName>
    </submittedName>
</protein>
<comment type="subcellular location">
    <subcellularLocation>
        <location evidence="1">Nucleus</location>
    </subcellularLocation>
</comment>
<keyword evidence="2" id="KW-0238">DNA-binding</keyword>
<organism evidence="4 5">
    <name type="scientific">Lepeophtheirus salmonis</name>
    <name type="common">Salmon louse</name>
    <name type="synonym">Caligus salmonis</name>
    <dbReference type="NCBI Taxonomy" id="72036"/>
    <lineage>
        <taxon>Eukaryota</taxon>
        <taxon>Metazoa</taxon>
        <taxon>Ecdysozoa</taxon>
        <taxon>Arthropoda</taxon>
        <taxon>Crustacea</taxon>
        <taxon>Multicrustacea</taxon>
        <taxon>Hexanauplia</taxon>
        <taxon>Copepoda</taxon>
        <taxon>Siphonostomatoida</taxon>
        <taxon>Caligidae</taxon>
        <taxon>Lepeophtheirus</taxon>
    </lineage>
</organism>
<dbReference type="GO" id="GO:0003677">
    <property type="term" value="F:DNA binding"/>
    <property type="evidence" value="ECO:0007669"/>
    <property type="project" value="UniProtKB-KW"/>
</dbReference>
<dbReference type="InterPro" id="IPR001357">
    <property type="entry name" value="BRCT_dom"/>
</dbReference>
<feature type="region of interest" description="Disordered" evidence="3">
    <location>
        <begin position="51"/>
        <end position="106"/>
    </location>
</feature>
<feature type="region of interest" description="Disordered" evidence="3">
    <location>
        <begin position="560"/>
        <end position="581"/>
    </location>
</feature>
<dbReference type="Gene3D" id="1.10.10.60">
    <property type="entry name" value="Homeodomain-like"/>
    <property type="match status" value="1"/>
</dbReference>
<dbReference type="Gene3D" id="2.30.30.140">
    <property type="match status" value="1"/>
</dbReference>
<dbReference type="InterPro" id="IPR009057">
    <property type="entry name" value="Homeodomain-like_sf"/>
</dbReference>
<dbReference type="PANTHER" id="PTHR19303">
    <property type="entry name" value="TRANSPOSON"/>
    <property type="match status" value="1"/>
</dbReference>
<dbReference type="AlphaFoldDB" id="A0A7R8CTH2"/>
<sequence>MSDIGKEAAVEPGDHLSSSPEITLGTCSESLKLELSESVGVLSSSLNEKKEEKINCDVHDDEAEGEHSNSVLSKRTHISPSDSDSEEIESKKIKLSEDESQRRKSVQVIKVVNKTSDLDVSVIDLISDKDYSSTVEVTPNGGESLDDEDLFSDSPPSKQNINSQKELPSLNKNQDHCTPVNEQPKSAVSSVEFNERETYSSTPYVLNTKTILNKRSHDNQQNKSESATEDILPNENIYFVQINDVSILKGIKSMSGIGPILQSFSCPRSKFFKGCIGCRPPGIVPISQVLEVDCQKIIKRDRISIAPEATIPHHKDKSDTTTKKKSLRKTKMKGSKLIVSPDKSFSEISSNDSIIHIGLDVFAKWTEGKRGIRYYLGKVTEKDTLEEHKWRILFHDGVEKVLKESELISSESLVPGKYVNVEVEKNCIRRAIIISHPIPNEDNICYSVEFETDDDKSVEQSSLVPVSRLHLDMEQVKEMASELGQFPKDSKIFCCIKKKKLLTSKVKCKMAKSTTETEDDECSSPSLRKKGRKPRKIDSTRLFRKMNFILTKTNTKHPAYGLDTETDLGEESSSSDDNYDREKMEVDPFNKYEIKSLILKYGGVVLNSFPGENSKFPKKDEELYIVSDKSCRTLNFLYGIAHGVPPISFQWILDSVRGTKKFPIANYLLPLGYSETKGFEIEQGACESRPLFKLLDKLKILVFGKAAEDWKVFLVRLGAKVYSQKTEAVSSLSRHVLNKINVVLMTDDEDNQHVPDILSNITVVSPRGETKLIGKDGYNTSSKKSANIDGKIGSHKFITKFVYEKEEVISAVNNNMDGQRKRSKRVTGYDDLNSLTWKWFQEATSRINISGPLLKEKALEFAKDLSLYDFKASNGWLESFLKRHNIALDKMGGEKGDVSEKVVEEWMDKIHGLCEGYLPKNIFSMGETGLFLNDCSRHKFYTENSDCAGDKKSKVKLTIALCASLTGKKIKPLVIGKDKKPLCFGKLDPRSLPVTYWSNTKAWMTSSYFERWLRDFDLQMQRQERKVLVFLENCPAHPKLPMYQGIIRAMKLKYRRKQLQYMTRKMEEDKNVTSDQLLASINILDTIYSINSAWNEVQASTIQKCFQNCGFGNTDATVVKKEEEDNDESNIPLSMVRLAREVYDCSVKELDELDQNLSTCDSSETDWSKPDLLIIKEEKIDDENNEEEDHIPDVSFNDACNALSIFKQFVISQGNIHMLETVIKLESQITDTSMYESKLTNISDFLD</sequence>
<evidence type="ECO:0000313" key="5">
    <source>
        <dbReference type="Proteomes" id="UP000675881"/>
    </source>
</evidence>
<dbReference type="InterPro" id="IPR036420">
    <property type="entry name" value="BRCT_dom_sf"/>
</dbReference>
<feature type="compositionally biased region" description="Basic and acidic residues" evidence="3">
    <location>
        <begin position="88"/>
        <end position="102"/>
    </location>
</feature>
<feature type="compositionally biased region" description="Basic and acidic residues" evidence="3">
    <location>
        <begin position="1"/>
        <end position="14"/>
    </location>
</feature>
<accession>A0A7R8CTH2</accession>
<dbReference type="EMBL" id="HG994582">
    <property type="protein sequence ID" value="CAF2888862.1"/>
    <property type="molecule type" value="Genomic_DNA"/>
</dbReference>
<dbReference type="PROSITE" id="PS51253">
    <property type="entry name" value="HTH_CENPB"/>
    <property type="match status" value="1"/>
</dbReference>
<dbReference type="InterPro" id="IPR050863">
    <property type="entry name" value="CenT-Element_Derived"/>
</dbReference>
<name>A0A7R8CTH2_LEPSM</name>
<gene>
    <name evidence="4" type="ORF">LSAA_7620</name>
</gene>
<dbReference type="SUPFAM" id="SSF46689">
    <property type="entry name" value="Homeodomain-like"/>
    <property type="match status" value="1"/>
</dbReference>
<feature type="compositionally biased region" description="Acidic residues" evidence="3">
    <location>
        <begin position="564"/>
        <end position="577"/>
    </location>
</feature>
<dbReference type="Pfam" id="PF16589">
    <property type="entry name" value="BRCT_2"/>
    <property type="match status" value="1"/>
</dbReference>
<dbReference type="PROSITE" id="PS50172">
    <property type="entry name" value="BRCT"/>
    <property type="match status" value="1"/>
</dbReference>
<dbReference type="InterPro" id="IPR004875">
    <property type="entry name" value="DDE_SF_endonuclease_dom"/>
</dbReference>
<dbReference type="SUPFAM" id="SSF52113">
    <property type="entry name" value="BRCT domain"/>
    <property type="match status" value="1"/>
</dbReference>
<keyword evidence="5" id="KW-1185">Reference proteome</keyword>
<dbReference type="OrthoDB" id="6351046at2759"/>
<dbReference type="InterPro" id="IPR047249">
    <property type="entry name" value="BRCT_p53bp1-like_rpt1"/>
</dbReference>
<dbReference type="SMART" id="SM00674">
    <property type="entry name" value="CENPB"/>
    <property type="match status" value="1"/>
</dbReference>
<evidence type="ECO:0000256" key="3">
    <source>
        <dbReference type="SAM" id="MobiDB-lite"/>
    </source>
</evidence>
<dbReference type="Proteomes" id="UP000675881">
    <property type="component" value="Chromosome 3"/>
</dbReference>
<dbReference type="InterPro" id="IPR006600">
    <property type="entry name" value="HTH_CenpB_DNA-bd_dom"/>
</dbReference>
<dbReference type="Gene3D" id="3.40.50.10190">
    <property type="entry name" value="BRCT domain"/>
    <property type="match status" value="1"/>
</dbReference>